<dbReference type="Pfam" id="PF00392">
    <property type="entry name" value="GntR"/>
    <property type="match status" value="1"/>
</dbReference>
<dbReference type="PANTHER" id="PTHR44846">
    <property type="entry name" value="MANNOSYL-D-GLYCERATE TRANSPORT/METABOLISM SYSTEM REPRESSOR MNGR-RELATED"/>
    <property type="match status" value="1"/>
</dbReference>
<dbReference type="EMBL" id="JAQFWP010000011">
    <property type="protein sequence ID" value="MDA2804447.1"/>
    <property type="molecule type" value="Genomic_DNA"/>
</dbReference>
<evidence type="ECO:0000313" key="6">
    <source>
        <dbReference type="EMBL" id="MDA2804447.1"/>
    </source>
</evidence>
<dbReference type="SMART" id="SM00866">
    <property type="entry name" value="UTRA"/>
    <property type="match status" value="1"/>
</dbReference>
<evidence type="ECO:0000259" key="5">
    <source>
        <dbReference type="PROSITE" id="PS50949"/>
    </source>
</evidence>
<evidence type="ECO:0000313" key="7">
    <source>
        <dbReference type="Proteomes" id="UP001165685"/>
    </source>
</evidence>
<sequence length="261" mass="28987">MSGKDLPSRRIAEELRRRIAAGEFTEDGKDGKLPSERKLAADHDAARNTVREAIRQLAEQGLVDTHHGKGVFVRRRRQLLRFGDRYSKRLREETGVSPYRAELAKQGLTPRVDCPSITRVSPPSDVAERLGLSETDSTVARRENWYYAVGEGEEFPVQIGITYIPWEIAEGSVLSYSADMGKGSLYARFEDLGHPIAASREEVSARMPDPDEAEGLSIPDGVPVLEILHTGIDDQGRPFEVTKFVIRADVGGLDYTVPVKD</sequence>
<gene>
    <name evidence="6" type="ORF">O4U47_07985</name>
</gene>
<dbReference type="Proteomes" id="UP001165685">
    <property type="component" value="Unassembled WGS sequence"/>
</dbReference>
<dbReference type="InterPro" id="IPR000524">
    <property type="entry name" value="Tscrpt_reg_HTH_GntR"/>
</dbReference>
<dbReference type="SUPFAM" id="SSF46785">
    <property type="entry name" value="Winged helix' DNA-binding domain"/>
    <property type="match status" value="1"/>
</dbReference>
<keyword evidence="3" id="KW-0804">Transcription</keyword>
<dbReference type="InterPro" id="IPR036388">
    <property type="entry name" value="WH-like_DNA-bd_sf"/>
</dbReference>
<dbReference type="InterPro" id="IPR011663">
    <property type="entry name" value="UTRA"/>
</dbReference>
<dbReference type="Pfam" id="PF07702">
    <property type="entry name" value="UTRA"/>
    <property type="match status" value="1"/>
</dbReference>
<keyword evidence="1" id="KW-0805">Transcription regulation</keyword>
<dbReference type="PRINTS" id="PR00035">
    <property type="entry name" value="HTHGNTR"/>
</dbReference>
<dbReference type="RefSeq" id="WP_270676992.1">
    <property type="nucleotide sequence ID" value="NZ_JAQFWP010000011.1"/>
</dbReference>
<dbReference type="InterPro" id="IPR036390">
    <property type="entry name" value="WH_DNA-bd_sf"/>
</dbReference>
<feature type="compositionally biased region" description="Basic and acidic residues" evidence="4">
    <location>
        <begin position="26"/>
        <end position="43"/>
    </location>
</feature>
<dbReference type="SUPFAM" id="SSF64288">
    <property type="entry name" value="Chorismate lyase-like"/>
    <property type="match status" value="1"/>
</dbReference>
<evidence type="ECO:0000256" key="3">
    <source>
        <dbReference type="ARBA" id="ARBA00023163"/>
    </source>
</evidence>
<proteinExistence type="predicted"/>
<dbReference type="InterPro" id="IPR028978">
    <property type="entry name" value="Chorismate_lyase_/UTRA_dom_sf"/>
</dbReference>
<dbReference type="PANTHER" id="PTHR44846:SF17">
    <property type="entry name" value="GNTR-FAMILY TRANSCRIPTIONAL REGULATOR"/>
    <property type="match status" value="1"/>
</dbReference>
<keyword evidence="2" id="KW-0238">DNA-binding</keyword>
<dbReference type="InterPro" id="IPR050679">
    <property type="entry name" value="Bact_HTH_transcr_reg"/>
</dbReference>
<protein>
    <submittedName>
        <fullName evidence="6">GntR family transcriptional regulator</fullName>
    </submittedName>
</protein>
<dbReference type="Gene3D" id="1.10.10.10">
    <property type="entry name" value="Winged helix-like DNA-binding domain superfamily/Winged helix DNA-binding domain"/>
    <property type="match status" value="1"/>
</dbReference>
<evidence type="ECO:0000256" key="1">
    <source>
        <dbReference type="ARBA" id="ARBA00023015"/>
    </source>
</evidence>
<evidence type="ECO:0000256" key="2">
    <source>
        <dbReference type="ARBA" id="ARBA00023125"/>
    </source>
</evidence>
<reference evidence="6" key="1">
    <citation type="submission" date="2023-01" db="EMBL/GenBank/DDBJ databases">
        <title>Draft genome sequence of Nocardiopsis sp. LSu2-4 isolated from halophytes.</title>
        <authorList>
            <person name="Duangmal K."/>
            <person name="Chantavorakit T."/>
        </authorList>
    </citation>
    <scope>NUCLEOTIDE SEQUENCE</scope>
    <source>
        <strain evidence="6">LSu2-4</strain>
    </source>
</reference>
<dbReference type="SMART" id="SM00345">
    <property type="entry name" value="HTH_GNTR"/>
    <property type="match status" value="1"/>
</dbReference>
<evidence type="ECO:0000256" key="4">
    <source>
        <dbReference type="SAM" id="MobiDB-lite"/>
    </source>
</evidence>
<dbReference type="Gene3D" id="3.40.1410.10">
    <property type="entry name" value="Chorismate lyase-like"/>
    <property type="match status" value="1"/>
</dbReference>
<keyword evidence="7" id="KW-1185">Reference proteome</keyword>
<dbReference type="PROSITE" id="PS50949">
    <property type="entry name" value="HTH_GNTR"/>
    <property type="match status" value="1"/>
</dbReference>
<dbReference type="CDD" id="cd07377">
    <property type="entry name" value="WHTH_GntR"/>
    <property type="match status" value="1"/>
</dbReference>
<comment type="caution">
    <text evidence="6">The sequence shown here is derived from an EMBL/GenBank/DDBJ whole genome shotgun (WGS) entry which is preliminary data.</text>
</comment>
<organism evidence="6 7">
    <name type="scientific">Nocardiopsis suaedae</name>
    <dbReference type="NCBI Taxonomy" id="3018444"/>
    <lineage>
        <taxon>Bacteria</taxon>
        <taxon>Bacillati</taxon>
        <taxon>Actinomycetota</taxon>
        <taxon>Actinomycetes</taxon>
        <taxon>Streptosporangiales</taxon>
        <taxon>Nocardiopsidaceae</taxon>
        <taxon>Nocardiopsis</taxon>
    </lineage>
</organism>
<feature type="region of interest" description="Disordered" evidence="4">
    <location>
        <begin position="22"/>
        <end position="43"/>
    </location>
</feature>
<name>A0ABT4TJZ8_9ACTN</name>
<feature type="domain" description="HTH gntR-type" evidence="5">
    <location>
        <begin position="5"/>
        <end position="76"/>
    </location>
</feature>
<accession>A0ABT4TJZ8</accession>